<sequence>MVTQLECAPWTVKNGRSVSSAMNAARRIGHPSGGCLTPWLLLLLLAASSSNADNLGQFRDLIVIMQKAVTVVYTHDAT</sequence>
<organism evidence="1 2">
    <name type="scientific">Daphnia magna</name>
    <dbReference type="NCBI Taxonomy" id="35525"/>
    <lineage>
        <taxon>Eukaryota</taxon>
        <taxon>Metazoa</taxon>
        <taxon>Ecdysozoa</taxon>
        <taxon>Arthropoda</taxon>
        <taxon>Crustacea</taxon>
        <taxon>Branchiopoda</taxon>
        <taxon>Diplostraca</taxon>
        <taxon>Cladocera</taxon>
        <taxon>Anomopoda</taxon>
        <taxon>Daphniidae</taxon>
        <taxon>Daphnia</taxon>
    </lineage>
</organism>
<evidence type="ECO:0000313" key="1">
    <source>
        <dbReference type="EMBL" id="KAK4029330.1"/>
    </source>
</evidence>
<dbReference type="Proteomes" id="UP001234178">
    <property type="component" value="Unassembled WGS sequence"/>
</dbReference>
<reference evidence="1 2" key="1">
    <citation type="journal article" date="2023" name="Nucleic Acids Res.">
        <title>The hologenome of Daphnia magna reveals possible DNA methylation and microbiome-mediated evolution of the host genome.</title>
        <authorList>
            <person name="Chaturvedi A."/>
            <person name="Li X."/>
            <person name="Dhandapani V."/>
            <person name="Marshall H."/>
            <person name="Kissane S."/>
            <person name="Cuenca-Cambronero M."/>
            <person name="Asole G."/>
            <person name="Calvet F."/>
            <person name="Ruiz-Romero M."/>
            <person name="Marangio P."/>
            <person name="Guigo R."/>
            <person name="Rago D."/>
            <person name="Mirbahai L."/>
            <person name="Eastwood N."/>
            <person name="Colbourne J.K."/>
            <person name="Zhou J."/>
            <person name="Mallon E."/>
            <person name="Orsini L."/>
        </authorList>
    </citation>
    <scope>NUCLEOTIDE SEQUENCE [LARGE SCALE GENOMIC DNA]</scope>
    <source>
        <strain evidence="1">LRV0_1</strain>
    </source>
</reference>
<comment type="caution">
    <text evidence="1">The sequence shown here is derived from an EMBL/GenBank/DDBJ whole genome shotgun (WGS) entry which is preliminary data.</text>
</comment>
<protein>
    <submittedName>
        <fullName evidence="1">Uncharacterized protein</fullName>
    </submittedName>
</protein>
<dbReference type="EMBL" id="JAOYFB010000039">
    <property type="protein sequence ID" value="KAK4029330.1"/>
    <property type="molecule type" value="Genomic_DNA"/>
</dbReference>
<proteinExistence type="predicted"/>
<accession>A0ABR0AW16</accession>
<keyword evidence="2" id="KW-1185">Reference proteome</keyword>
<name>A0ABR0AW16_9CRUS</name>
<evidence type="ECO:0000313" key="2">
    <source>
        <dbReference type="Proteomes" id="UP001234178"/>
    </source>
</evidence>
<gene>
    <name evidence="1" type="ORF">OUZ56_022330</name>
</gene>